<dbReference type="PROSITE" id="PS50110">
    <property type="entry name" value="RESPONSE_REGULATORY"/>
    <property type="match status" value="1"/>
</dbReference>
<dbReference type="RefSeq" id="WP_265264270.1">
    <property type="nucleotide sequence ID" value="NZ_JAIHOM010000038.1"/>
</dbReference>
<dbReference type="Gene3D" id="3.40.50.2300">
    <property type="match status" value="1"/>
</dbReference>
<dbReference type="PANTHER" id="PTHR44591">
    <property type="entry name" value="STRESS RESPONSE REGULATOR PROTEIN 1"/>
    <property type="match status" value="1"/>
</dbReference>
<name>A0ABT3L4P9_9CYAN</name>
<evidence type="ECO:0000313" key="5">
    <source>
        <dbReference type="Proteomes" id="UP001526426"/>
    </source>
</evidence>
<dbReference type="SMART" id="SM00448">
    <property type="entry name" value="REC"/>
    <property type="match status" value="1"/>
</dbReference>
<keyword evidence="5" id="KW-1185">Reference proteome</keyword>
<dbReference type="Proteomes" id="UP001526426">
    <property type="component" value="Unassembled WGS sequence"/>
</dbReference>
<evidence type="ECO:0000256" key="1">
    <source>
        <dbReference type="ARBA" id="ARBA00022553"/>
    </source>
</evidence>
<evidence type="ECO:0000313" key="4">
    <source>
        <dbReference type="EMBL" id="MCW6036498.1"/>
    </source>
</evidence>
<accession>A0ABT3L4P9</accession>
<evidence type="ECO:0000259" key="3">
    <source>
        <dbReference type="PROSITE" id="PS50110"/>
    </source>
</evidence>
<dbReference type="Pfam" id="PF00072">
    <property type="entry name" value="Response_reg"/>
    <property type="match status" value="1"/>
</dbReference>
<sequence length="128" mass="14291">MSNKTLLVIDDEERILEVVKACLEDLGGWNTITVQSSQEGLQRLDTDSFDAILLDISMPDLDGFQFFDQLQQNDSRSQTPVILLTAKALPEDREKFAQMGIAGVITKPFNPLTLCDRVADFLGWDVSV</sequence>
<dbReference type="PANTHER" id="PTHR44591:SF22">
    <property type="entry name" value="CHEY SUBFAMILY"/>
    <property type="match status" value="1"/>
</dbReference>
<feature type="modified residue" description="4-aspartylphosphate" evidence="2">
    <location>
        <position position="55"/>
    </location>
</feature>
<keyword evidence="1 2" id="KW-0597">Phosphoprotein</keyword>
<feature type="domain" description="Response regulatory" evidence="3">
    <location>
        <begin position="5"/>
        <end position="122"/>
    </location>
</feature>
<evidence type="ECO:0000256" key="2">
    <source>
        <dbReference type="PROSITE-ProRule" id="PRU00169"/>
    </source>
</evidence>
<dbReference type="InterPro" id="IPR050595">
    <property type="entry name" value="Bact_response_regulator"/>
</dbReference>
<protein>
    <submittedName>
        <fullName evidence="4">Response regulator</fullName>
    </submittedName>
</protein>
<dbReference type="CDD" id="cd17552">
    <property type="entry name" value="REC_RR468-like"/>
    <property type="match status" value="1"/>
</dbReference>
<dbReference type="SUPFAM" id="SSF52172">
    <property type="entry name" value="CheY-like"/>
    <property type="match status" value="1"/>
</dbReference>
<reference evidence="4 5" key="1">
    <citation type="submission" date="2021-08" db="EMBL/GenBank/DDBJ databases">
        <title>Draft genome sequence of Spirulina subsalsa with high tolerance to salinity and hype-accumulation of phycocyanin.</title>
        <authorList>
            <person name="Pei H."/>
            <person name="Jiang L."/>
        </authorList>
    </citation>
    <scope>NUCLEOTIDE SEQUENCE [LARGE SCALE GENOMIC DNA]</scope>
    <source>
        <strain evidence="4 5">FACHB-351</strain>
    </source>
</reference>
<dbReference type="InterPro" id="IPR011006">
    <property type="entry name" value="CheY-like_superfamily"/>
</dbReference>
<comment type="caution">
    <text evidence="4">The sequence shown here is derived from an EMBL/GenBank/DDBJ whole genome shotgun (WGS) entry which is preliminary data.</text>
</comment>
<dbReference type="InterPro" id="IPR001789">
    <property type="entry name" value="Sig_transdc_resp-reg_receiver"/>
</dbReference>
<proteinExistence type="predicted"/>
<gene>
    <name evidence="4" type="ORF">K4A83_09490</name>
</gene>
<organism evidence="4 5">
    <name type="scientific">Spirulina subsalsa FACHB-351</name>
    <dbReference type="NCBI Taxonomy" id="234711"/>
    <lineage>
        <taxon>Bacteria</taxon>
        <taxon>Bacillati</taxon>
        <taxon>Cyanobacteriota</taxon>
        <taxon>Cyanophyceae</taxon>
        <taxon>Spirulinales</taxon>
        <taxon>Spirulinaceae</taxon>
        <taxon>Spirulina</taxon>
    </lineage>
</organism>
<dbReference type="EMBL" id="JAIHOM010000038">
    <property type="protein sequence ID" value="MCW6036498.1"/>
    <property type="molecule type" value="Genomic_DNA"/>
</dbReference>